<protein>
    <recommendedName>
        <fullName evidence="3">SGNH hydrolase-type esterase domain-containing protein</fullName>
    </recommendedName>
</protein>
<name>A0A3M0K209_HIRRU</name>
<proteinExistence type="predicted"/>
<evidence type="ECO:0000313" key="2">
    <source>
        <dbReference type="Proteomes" id="UP000269221"/>
    </source>
</evidence>
<organism evidence="1 2">
    <name type="scientific">Hirundo rustica rustica</name>
    <dbReference type="NCBI Taxonomy" id="333673"/>
    <lineage>
        <taxon>Eukaryota</taxon>
        <taxon>Metazoa</taxon>
        <taxon>Chordata</taxon>
        <taxon>Craniata</taxon>
        <taxon>Vertebrata</taxon>
        <taxon>Euteleostomi</taxon>
        <taxon>Archelosauria</taxon>
        <taxon>Archosauria</taxon>
        <taxon>Dinosauria</taxon>
        <taxon>Saurischia</taxon>
        <taxon>Theropoda</taxon>
        <taxon>Coelurosauria</taxon>
        <taxon>Aves</taxon>
        <taxon>Neognathae</taxon>
        <taxon>Neoaves</taxon>
        <taxon>Telluraves</taxon>
        <taxon>Australaves</taxon>
        <taxon>Passeriformes</taxon>
        <taxon>Sylvioidea</taxon>
        <taxon>Hirundinidae</taxon>
        <taxon>Hirundo</taxon>
    </lineage>
</organism>
<evidence type="ECO:0000313" key="1">
    <source>
        <dbReference type="EMBL" id="RMC01167.1"/>
    </source>
</evidence>
<accession>A0A3M0K209</accession>
<sequence length="359" mass="40491">MVSTRSKTVLGTSVCGQVEPSKRDASVQTRSCPECLSSSVVSGGVVDEMCLWGKQVNNLSLVARLREKVESLRRIKESEREIDWWCSTLPSLRETHQDSEDSFASHSQGIEGHLVDEGEWKLVPAWGGSTKNSSRPPSPSQVPVQNRYEALDLERQTDDLDDLEVNYLPSEPPSYDSSVRWISTSNIKKKRRVVVVGDFLLRGTEVPIFHPDPSHWEVCCLPGAWVQNITERLPGQSEPSDDYPLLILQAGSDEIEKRNVKAIKRDFQALGQVVDKTGAQVVFCSVPFVAEKSDERNRRTQIINKWLKGWCHRQNFRFFDHGTTFAAPALLEPDGIHLSVKGRKFLVHEMAELVERVLD</sequence>
<dbReference type="Gene3D" id="3.40.50.12690">
    <property type="match status" value="1"/>
</dbReference>
<comment type="caution">
    <text evidence="1">The sequence shown here is derived from an EMBL/GenBank/DDBJ whole genome shotgun (WGS) entry which is preliminary data.</text>
</comment>
<reference evidence="1 2" key="1">
    <citation type="submission" date="2018-07" db="EMBL/GenBank/DDBJ databases">
        <title>A high quality draft genome assembly of the barn swallow (H. rustica rustica).</title>
        <authorList>
            <person name="Formenti G."/>
            <person name="Chiara M."/>
            <person name="Poveda L."/>
            <person name="Francoijs K.-J."/>
            <person name="Bonisoli-Alquati A."/>
            <person name="Canova L."/>
            <person name="Gianfranceschi L."/>
            <person name="Horner D.S."/>
            <person name="Saino N."/>
        </authorList>
    </citation>
    <scope>NUCLEOTIDE SEQUENCE [LARGE SCALE GENOMIC DNA]</scope>
    <source>
        <strain evidence="1">Chelidonia</strain>
        <tissue evidence="1">Blood</tissue>
    </source>
</reference>
<dbReference type="SUPFAM" id="SSF52266">
    <property type="entry name" value="SGNH hydrolase"/>
    <property type="match status" value="1"/>
</dbReference>
<dbReference type="EMBL" id="QRBI01000140">
    <property type="protein sequence ID" value="RMC01167.1"/>
    <property type="molecule type" value="Genomic_DNA"/>
</dbReference>
<evidence type="ECO:0008006" key="3">
    <source>
        <dbReference type="Google" id="ProtNLM"/>
    </source>
</evidence>
<gene>
    <name evidence="1" type="ORF">DUI87_22258</name>
</gene>
<dbReference type="Proteomes" id="UP000269221">
    <property type="component" value="Unassembled WGS sequence"/>
</dbReference>
<dbReference type="STRING" id="333673.A0A3M0K209"/>
<dbReference type="Gene3D" id="3.40.50.12700">
    <property type="match status" value="1"/>
</dbReference>
<dbReference type="AlphaFoldDB" id="A0A3M0K209"/>
<dbReference type="OrthoDB" id="5804959at2759"/>
<keyword evidence="2" id="KW-1185">Reference proteome</keyword>